<dbReference type="Proteomes" id="UP001139354">
    <property type="component" value="Unassembled WGS sequence"/>
</dbReference>
<organism evidence="1 2">
    <name type="scientific">Microbacterium allomyrinae</name>
    <dbReference type="NCBI Taxonomy" id="2830666"/>
    <lineage>
        <taxon>Bacteria</taxon>
        <taxon>Bacillati</taxon>
        <taxon>Actinomycetota</taxon>
        <taxon>Actinomycetes</taxon>
        <taxon>Micrococcales</taxon>
        <taxon>Microbacteriaceae</taxon>
        <taxon>Microbacterium</taxon>
    </lineage>
</organism>
<name>A0A9X1LW53_9MICO</name>
<protein>
    <submittedName>
        <fullName evidence="1">Uncharacterized protein</fullName>
    </submittedName>
</protein>
<proteinExistence type="predicted"/>
<dbReference type="AlphaFoldDB" id="A0A9X1LW53"/>
<reference evidence="1" key="1">
    <citation type="submission" date="2021-04" db="EMBL/GenBank/DDBJ databases">
        <title>Microbacterium tenobrionis sp. nov. and Microbacterium allomyrinae sp. nov., isolated from larvae of Tenobrio molitor and Allomyrina dichotoma, respectively.</title>
        <authorList>
            <person name="Lee S.D."/>
        </authorList>
    </citation>
    <scope>NUCLEOTIDE SEQUENCE</scope>
    <source>
        <strain evidence="1">BWT-G7</strain>
    </source>
</reference>
<dbReference type="RefSeq" id="WP_229384737.1">
    <property type="nucleotide sequence ID" value="NZ_JAGTTN010000003.1"/>
</dbReference>
<dbReference type="EMBL" id="JAGTTN010000003">
    <property type="protein sequence ID" value="MCC2032781.1"/>
    <property type="molecule type" value="Genomic_DNA"/>
</dbReference>
<gene>
    <name evidence="1" type="ORF">KEC57_11375</name>
</gene>
<comment type="caution">
    <text evidence="1">The sequence shown here is derived from an EMBL/GenBank/DDBJ whole genome shotgun (WGS) entry which is preliminary data.</text>
</comment>
<evidence type="ECO:0000313" key="1">
    <source>
        <dbReference type="EMBL" id="MCC2032781.1"/>
    </source>
</evidence>
<accession>A0A9X1LW53</accession>
<evidence type="ECO:0000313" key="2">
    <source>
        <dbReference type="Proteomes" id="UP001139354"/>
    </source>
</evidence>
<keyword evidence="2" id="KW-1185">Reference proteome</keyword>
<sequence length="216" mass="24604">MSVPLLHRVHRAERAALLVEGGLTAVQPYVALSDLEDLRATPSVLRSRHPVTVRPLTARTARRAMVQHCPSLGSTFLWCHVDNDRYRAHYLRFLQQHHGWTGTSIPRSWHVDHVFNRARARRLQLPWIRMMLLPAPVNTSHGAGYEKGRTGNGIGRVGRQRKVDEVTLMKICGRFSPKKHAPLPQSFASYAAFIERRHHLPAGSVEQNVRDLMRLT</sequence>